<name>A0A915L2G8_ROMCU</name>
<dbReference type="WBParaSite" id="nRc.2.0.1.t43948-RA">
    <property type="protein sequence ID" value="nRc.2.0.1.t43948-RA"/>
    <property type="gene ID" value="nRc.2.0.1.g43948"/>
</dbReference>
<evidence type="ECO:0000313" key="2">
    <source>
        <dbReference type="WBParaSite" id="nRc.2.0.1.t43948-RA"/>
    </source>
</evidence>
<organism evidence="1 2">
    <name type="scientific">Romanomermis culicivorax</name>
    <name type="common">Nematode worm</name>
    <dbReference type="NCBI Taxonomy" id="13658"/>
    <lineage>
        <taxon>Eukaryota</taxon>
        <taxon>Metazoa</taxon>
        <taxon>Ecdysozoa</taxon>
        <taxon>Nematoda</taxon>
        <taxon>Enoplea</taxon>
        <taxon>Dorylaimia</taxon>
        <taxon>Mermithida</taxon>
        <taxon>Mermithoidea</taxon>
        <taxon>Mermithidae</taxon>
        <taxon>Romanomermis</taxon>
    </lineage>
</organism>
<evidence type="ECO:0000313" key="1">
    <source>
        <dbReference type="Proteomes" id="UP000887565"/>
    </source>
</evidence>
<reference evidence="2" key="1">
    <citation type="submission" date="2022-11" db="UniProtKB">
        <authorList>
            <consortium name="WormBaseParasite"/>
        </authorList>
    </citation>
    <scope>IDENTIFICATION</scope>
</reference>
<accession>A0A915L2G8</accession>
<keyword evidence="1" id="KW-1185">Reference proteome</keyword>
<protein>
    <submittedName>
        <fullName evidence="2">Uncharacterized protein</fullName>
    </submittedName>
</protein>
<proteinExistence type="predicted"/>
<sequence length="64" mass="7612">MTFRYFISGKYVQRQTSPFTQKMRSDKAKENKNHEHRSLVFVKTIIFKTFVMIPVVQKPGAKYV</sequence>
<dbReference type="Proteomes" id="UP000887565">
    <property type="component" value="Unplaced"/>
</dbReference>
<dbReference type="AlphaFoldDB" id="A0A915L2G8"/>